<name>A0ABQ3S5A7_9ACTN</name>
<evidence type="ECO:0000256" key="2">
    <source>
        <dbReference type="SAM" id="MobiDB-lite"/>
    </source>
</evidence>
<dbReference type="PANTHER" id="PTHR43156:SF2">
    <property type="entry name" value="STAGE II SPORULATION PROTEIN E"/>
    <property type="match status" value="1"/>
</dbReference>
<organism evidence="5 6">
    <name type="scientific">Streptomyces asoensis</name>
    <dbReference type="NCBI Taxonomy" id="249586"/>
    <lineage>
        <taxon>Bacteria</taxon>
        <taxon>Bacillati</taxon>
        <taxon>Actinomycetota</taxon>
        <taxon>Actinomycetes</taxon>
        <taxon>Kitasatosporales</taxon>
        <taxon>Streptomycetaceae</taxon>
        <taxon>Streptomyces</taxon>
    </lineage>
</organism>
<feature type="compositionally biased region" description="Basic and acidic residues" evidence="2">
    <location>
        <begin position="531"/>
        <end position="540"/>
    </location>
</feature>
<dbReference type="Pfam" id="PF07228">
    <property type="entry name" value="SpoIIE"/>
    <property type="match status" value="1"/>
</dbReference>
<dbReference type="SUPFAM" id="SSF81606">
    <property type="entry name" value="PP2C-like"/>
    <property type="match status" value="1"/>
</dbReference>
<dbReference type="SUPFAM" id="SSF55781">
    <property type="entry name" value="GAF domain-like"/>
    <property type="match status" value="1"/>
</dbReference>
<dbReference type="InterPro" id="IPR003018">
    <property type="entry name" value="GAF"/>
</dbReference>
<evidence type="ECO:0008006" key="7">
    <source>
        <dbReference type="Google" id="ProtNLM"/>
    </source>
</evidence>
<feature type="region of interest" description="Disordered" evidence="2">
    <location>
        <begin position="515"/>
        <end position="540"/>
    </location>
</feature>
<dbReference type="SMART" id="SM00331">
    <property type="entry name" value="PP2C_SIG"/>
    <property type="match status" value="1"/>
</dbReference>
<dbReference type="Gene3D" id="3.30.450.40">
    <property type="match status" value="1"/>
</dbReference>
<dbReference type="RefSeq" id="WP_229901253.1">
    <property type="nucleotide sequence ID" value="NZ_BMSI01000005.1"/>
</dbReference>
<dbReference type="SMART" id="SM00065">
    <property type="entry name" value="GAF"/>
    <property type="match status" value="1"/>
</dbReference>
<dbReference type="GeneID" id="91472796"/>
<feature type="domain" description="GAF" evidence="3">
    <location>
        <begin position="110"/>
        <end position="275"/>
    </location>
</feature>
<protein>
    <recommendedName>
        <fullName evidence="7">Serine/threonine protein phosphatase</fullName>
    </recommendedName>
</protein>
<keyword evidence="6" id="KW-1185">Reference proteome</keyword>
<evidence type="ECO:0000313" key="6">
    <source>
        <dbReference type="Proteomes" id="UP000649259"/>
    </source>
</evidence>
<feature type="domain" description="PPM-type phosphatase" evidence="4">
    <location>
        <begin position="296"/>
        <end position="516"/>
    </location>
</feature>
<dbReference type="Gene3D" id="3.60.40.10">
    <property type="entry name" value="PPM-type phosphatase domain"/>
    <property type="match status" value="1"/>
</dbReference>
<dbReference type="InterPro" id="IPR029016">
    <property type="entry name" value="GAF-like_dom_sf"/>
</dbReference>
<dbReference type="InterPro" id="IPR052016">
    <property type="entry name" value="Bact_Sigma-Reg"/>
</dbReference>
<accession>A0ABQ3S5A7</accession>
<evidence type="ECO:0000259" key="4">
    <source>
        <dbReference type="SMART" id="SM00331"/>
    </source>
</evidence>
<proteinExistence type="predicted"/>
<dbReference type="Proteomes" id="UP000649259">
    <property type="component" value="Unassembled WGS sequence"/>
</dbReference>
<dbReference type="EMBL" id="BNEB01000005">
    <property type="protein sequence ID" value="GHI63312.1"/>
    <property type="molecule type" value="Genomic_DNA"/>
</dbReference>
<evidence type="ECO:0000259" key="3">
    <source>
        <dbReference type="SMART" id="SM00065"/>
    </source>
</evidence>
<evidence type="ECO:0000313" key="5">
    <source>
        <dbReference type="EMBL" id="GHI63312.1"/>
    </source>
</evidence>
<comment type="caution">
    <text evidence="5">The sequence shown here is derived from an EMBL/GenBank/DDBJ whole genome shotgun (WGS) entry which is preliminary data.</text>
</comment>
<keyword evidence="1" id="KW-0378">Hydrolase</keyword>
<dbReference type="InterPro" id="IPR001932">
    <property type="entry name" value="PPM-type_phosphatase-like_dom"/>
</dbReference>
<gene>
    <name evidence="5" type="ORF">Saso_49620</name>
</gene>
<reference evidence="6" key="1">
    <citation type="submission" date="2023-07" db="EMBL/GenBank/DDBJ databases">
        <title>Whole genome shotgun sequence of Streptomyces cacaoi subsp. asoensis NBRC 13813.</title>
        <authorList>
            <person name="Komaki H."/>
            <person name="Tamura T."/>
        </authorList>
    </citation>
    <scope>NUCLEOTIDE SEQUENCE [LARGE SCALE GENOMIC DNA]</scope>
    <source>
        <strain evidence="6">NBRC 13813</strain>
    </source>
</reference>
<dbReference type="PANTHER" id="PTHR43156">
    <property type="entry name" value="STAGE II SPORULATION PROTEIN E-RELATED"/>
    <property type="match status" value="1"/>
</dbReference>
<sequence length="540" mass="57471">MWGGAPYPVIVIDRAGDVVETNDAARSLLLDRGAEEPTTGDLPRWLAEAHDRLKSAGTPSRASAGAAAGAVAGRTFEAHPSPTEGGDVVWWLVENTGLRLAEEALHSERERAALLAEVSGELLSSLNVDRCTEVTARMAAGHLADAAVIVAPAQGRRHALTYAQGEGDVTRAVLPVDARTVPGLAEALQGFPPVPTRWIDPEGLPEWAVPPGFDRTIGSVIVTPLPGHGMPAGVLILLRSSTHRAFTEGEELFARLFAARAGAALSAARLYAEQSSITATLLRELLPPRLERVHDVDYAGAYRASQDHERVGGDFYDVHPGAHATDETFVVLGDVAGKGLEAAVLTGKIRSVLHALLPLSGDHRQVLGLLNGALLNSHHTRFATLVLTSVRRCSEQVRLRLTSAGHLPPLIIREDGRVEEVATSGTLVGALPRIRTHSVDVTLAPGETCLLYTDGITEARGGPLGDQLFGEARLREALGECARMPAEAVVERVQMLAAQWLGSDRHDDMATLAITNPVGGHDPARVVDGYQDPRPRGRES</sequence>
<evidence type="ECO:0000256" key="1">
    <source>
        <dbReference type="ARBA" id="ARBA00022801"/>
    </source>
</evidence>
<dbReference type="InterPro" id="IPR036457">
    <property type="entry name" value="PPM-type-like_dom_sf"/>
</dbReference>